<name>A0A8X6T2Q6_NEPPI</name>
<gene>
    <name evidence="1" type="ORF">NPIL_684651</name>
</gene>
<sequence>MLKQIFTVILEEDDNLMSRCEDNKISNNKVEKKNKKKWCDAILTLFDNPEFENEFEQNVETQDTLENKYKKKLYTNLERIESDKKVSDTVSCFG</sequence>
<comment type="caution">
    <text evidence="1">The sequence shown here is derived from an EMBL/GenBank/DDBJ whole genome shotgun (WGS) entry which is preliminary data.</text>
</comment>
<dbReference type="Proteomes" id="UP000887013">
    <property type="component" value="Unassembled WGS sequence"/>
</dbReference>
<organism evidence="1 2">
    <name type="scientific">Nephila pilipes</name>
    <name type="common">Giant wood spider</name>
    <name type="synonym">Nephila maculata</name>
    <dbReference type="NCBI Taxonomy" id="299642"/>
    <lineage>
        <taxon>Eukaryota</taxon>
        <taxon>Metazoa</taxon>
        <taxon>Ecdysozoa</taxon>
        <taxon>Arthropoda</taxon>
        <taxon>Chelicerata</taxon>
        <taxon>Arachnida</taxon>
        <taxon>Araneae</taxon>
        <taxon>Araneomorphae</taxon>
        <taxon>Entelegynae</taxon>
        <taxon>Araneoidea</taxon>
        <taxon>Nephilidae</taxon>
        <taxon>Nephila</taxon>
    </lineage>
</organism>
<keyword evidence="2" id="KW-1185">Reference proteome</keyword>
<evidence type="ECO:0000313" key="2">
    <source>
        <dbReference type="Proteomes" id="UP000887013"/>
    </source>
</evidence>
<accession>A0A8X6T2Q6</accession>
<dbReference type="AlphaFoldDB" id="A0A8X6T2Q6"/>
<proteinExistence type="predicted"/>
<evidence type="ECO:0000313" key="1">
    <source>
        <dbReference type="EMBL" id="GFS75600.1"/>
    </source>
</evidence>
<reference evidence="1" key="1">
    <citation type="submission" date="2020-08" db="EMBL/GenBank/DDBJ databases">
        <title>Multicomponent nature underlies the extraordinary mechanical properties of spider dragline silk.</title>
        <authorList>
            <person name="Kono N."/>
            <person name="Nakamura H."/>
            <person name="Mori M."/>
            <person name="Yoshida Y."/>
            <person name="Ohtoshi R."/>
            <person name="Malay A.D."/>
            <person name="Moran D.A.P."/>
            <person name="Tomita M."/>
            <person name="Numata K."/>
            <person name="Arakawa K."/>
        </authorList>
    </citation>
    <scope>NUCLEOTIDE SEQUENCE</scope>
</reference>
<protein>
    <submittedName>
        <fullName evidence="1">Uncharacterized protein</fullName>
    </submittedName>
</protein>
<dbReference type="EMBL" id="BMAW01096635">
    <property type="protein sequence ID" value="GFS75600.1"/>
    <property type="molecule type" value="Genomic_DNA"/>
</dbReference>